<keyword evidence="1" id="KW-1133">Transmembrane helix</keyword>
<accession>A0A517Y382</accession>
<dbReference type="AlphaFoldDB" id="A0A517Y382"/>
<organism evidence="2 3">
    <name type="scientific">Urbifossiella limnaea</name>
    <dbReference type="NCBI Taxonomy" id="2528023"/>
    <lineage>
        <taxon>Bacteria</taxon>
        <taxon>Pseudomonadati</taxon>
        <taxon>Planctomycetota</taxon>
        <taxon>Planctomycetia</taxon>
        <taxon>Gemmatales</taxon>
        <taxon>Gemmataceae</taxon>
        <taxon>Urbifossiella</taxon>
    </lineage>
</organism>
<evidence type="ECO:0000256" key="1">
    <source>
        <dbReference type="SAM" id="Phobius"/>
    </source>
</evidence>
<protein>
    <submittedName>
        <fullName evidence="2">Nitrate reductase cytochrome c-type subunit (NapB)</fullName>
    </submittedName>
</protein>
<dbReference type="SUPFAM" id="SSF48695">
    <property type="entry name" value="Multiheme cytochromes"/>
    <property type="match status" value="1"/>
</dbReference>
<evidence type="ECO:0000313" key="3">
    <source>
        <dbReference type="Proteomes" id="UP000319576"/>
    </source>
</evidence>
<dbReference type="RefSeq" id="WP_145244322.1">
    <property type="nucleotide sequence ID" value="NZ_CP036273.1"/>
</dbReference>
<dbReference type="KEGG" id="uli:ETAA1_61480"/>
<keyword evidence="1" id="KW-0472">Membrane</keyword>
<keyword evidence="3" id="KW-1185">Reference proteome</keyword>
<reference evidence="2 3" key="1">
    <citation type="submission" date="2019-02" db="EMBL/GenBank/DDBJ databases">
        <title>Deep-cultivation of Planctomycetes and their phenomic and genomic characterization uncovers novel biology.</title>
        <authorList>
            <person name="Wiegand S."/>
            <person name="Jogler M."/>
            <person name="Boedeker C."/>
            <person name="Pinto D."/>
            <person name="Vollmers J."/>
            <person name="Rivas-Marin E."/>
            <person name="Kohn T."/>
            <person name="Peeters S.H."/>
            <person name="Heuer A."/>
            <person name="Rast P."/>
            <person name="Oberbeckmann S."/>
            <person name="Bunk B."/>
            <person name="Jeske O."/>
            <person name="Meyerdierks A."/>
            <person name="Storesund J.E."/>
            <person name="Kallscheuer N."/>
            <person name="Luecker S."/>
            <person name="Lage O.M."/>
            <person name="Pohl T."/>
            <person name="Merkel B.J."/>
            <person name="Hornburger P."/>
            <person name="Mueller R.-W."/>
            <person name="Bruemmer F."/>
            <person name="Labrenz M."/>
            <person name="Spormann A.M."/>
            <person name="Op den Camp H."/>
            <person name="Overmann J."/>
            <person name="Amann R."/>
            <person name="Jetten M.S.M."/>
            <person name="Mascher T."/>
            <person name="Medema M.H."/>
            <person name="Devos D.P."/>
            <person name="Kaster A.-K."/>
            <person name="Ovreas L."/>
            <person name="Rohde M."/>
            <person name="Galperin M.Y."/>
            <person name="Jogler C."/>
        </authorList>
    </citation>
    <scope>NUCLEOTIDE SEQUENCE [LARGE SCALE GENOMIC DNA]</scope>
    <source>
        <strain evidence="2 3">ETA_A1</strain>
    </source>
</reference>
<feature type="transmembrane region" description="Helical" evidence="1">
    <location>
        <begin position="24"/>
        <end position="44"/>
    </location>
</feature>
<sequence length="254" mass="27035">MSETPPPDEPHTATDLLPRRLQRFATLFAAVTVGIALFGFLTGLREPARPDRPAPPPADHHAAPAAVNYSDLPTATIRPNAGWDRSLSQLKSDKPGLFDPVVRTDAMKLAALADRAKTRAYDGAPPTVPHPVDSQSAASCLACHGEGLKVGDRVASKMSHAVMTNCTQCHVEQSPVPAATTFVGVYRAGPGERASPGAPPTIPHHTWLRENCTSCHGLVTRPGTRTTHPWLTNCTQCHAPSAALDQVEFTGGRK</sequence>
<dbReference type="InterPro" id="IPR036280">
    <property type="entry name" value="Multihaem_cyt_sf"/>
</dbReference>
<name>A0A517Y382_9BACT</name>
<dbReference type="Proteomes" id="UP000319576">
    <property type="component" value="Chromosome"/>
</dbReference>
<proteinExistence type="predicted"/>
<dbReference type="EMBL" id="CP036273">
    <property type="protein sequence ID" value="QDU24134.1"/>
    <property type="molecule type" value="Genomic_DNA"/>
</dbReference>
<gene>
    <name evidence="2" type="ORF">ETAA1_61480</name>
</gene>
<dbReference type="OrthoDB" id="269685at2"/>
<keyword evidence="1" id="KW-0812">Transmembrane</keyword>
<evidence type="ECO:0000313" key="2">
    <source>
        <dbReference type="EMBL" id="QDU24134.1"/>
    </source>
</evidence>
<dbReference type="Gene3D" id="3.90.10.10">
    <property type="entry name" value="Cytochrome C3"/>
    <property type="match status" value="1"/>
</dbReference>